<comment type="similarity">
    <text evidence="1">Belongs to the glycosyltransferase 2 family.</text>
</comment>
<keyword evidence="3" id="KW-0808">Transferase</keyword>
<evidence type="ECO:0000256" key="3">
    <source>
        <dbReference type="ARBA" id="ARBA00022679"/>
    </source>
</evidence>
<evidence type="ECO:0000256" key="2">
    <source>
        <dbReference type="ARBA" id="ARBA00022676"/>
    </source>
</evidence>
<dbReference type="Gene3D" id="3.90.550.10">
    <property type="entry name" value="Spore Coat Polysaccharide Biosynthesis Protein SpsA, Chain A"/>
    <property type="match status" value="1"/>
</dbReference>
<feature type="domain" description="Glycosyltransferase 2-like" evidence="4">
    <location>
        <begin position="5"/>
        <end position="134"/>
    </location>
</feature>
<organism evidence="5 6">
    <name type="scientific">Paenibacillus oryzae</name>
    <dbReference type="NCBI Taxonomy" id="1844972"/>
    <lineage>
        <taxon>Bacteria</taxon>
        <taxon>Bacillati</taxon>
        <taxon>Bacillota</taxon>
        <taxon>Bacilli</taxon>
        <taxon>Bacillales</taxon>
        <taxon>Paenibacillaceae</taxon>
        <taxon>Paenibacillus</taxon>
    </lineage>
</organism>
<dbReference type="STRING" id="1844972.A7K91_06185"/>
<dbReference type="Proteomes" id="UP000092024">
    <property type="component" value="Unassembled WGS sequence"/>
</dbReference>
<comment type="caution">
    <text evidence="5">The sequence shown here is derived from an EMBL/GenBank/DDBJ whole genome shotgun (WGS) entry which is preliminary data.</text>
</comment>
<dbReference type="PANTHER" id="PTHR22916">
    <property type="entry name" value="GLYCOSYLTRANSFERASE"/>
    <property type="match status" value="1"/>
</dbReference>
<dbReference type="InterPro" id="IPR029044">
    <property type="entry name" value="Nucleotide-diphossugar_trans"/>
</dbReference>
<dbReference type="OrthoDB" id="396512at2"/>
<reference evidence="5 6" key="1">
    <citation type="submission" date="2016-05" db="EMBL/GenBank/DDBJ databases">
        <title>Paenibacillus oryzae. sp. nov., isolated from the rice root.</title>
        <authorList>
            <person name="Zhang J."/>
            <person name="Zhang X."/>
        </authorList>
    </citation>
    <scope>NUCLEOTIDE SEQUENCE [LARGE SCALE GENOMIC DNA]</scope>
    <source>
        <strain evidence="5 6">1DrF-4</strain>
    </source>
</reference>
<dbReference type="SUPFAM" id="SSF53448">
    <property type="entry name" value="Nucleotide-diphospho-sugar transferases"/>
    <property type="match status" value="1"/>
</dbReference>
<dbReference type="PANTHER" id="PTHR22916:SF51">
    <property type="entry name" value="GLYCOSYLTRANSFERASE EPSH-RELATED"/>
    <property type="match status" value="1"/>
</dbReference>
<dbReference type="RefSeq" id="WP_068685963.1">
    <property type="nucleotide sequence ID" value="NZ_LYPA01000071.1"/>
</dbReference>
<dbReference type="GO" id="GO:0016757">
    <property type="term" value="F:glycosyltransferase activity"/>
    <property type="evidence" value="ECO:0007669"/>
    <property type="project" value="UniProtKB-KW"/>
</dbReference>
<gene>
    <name evidence="5" type="ORF">A7K91_06185</name>
</gene>
<name>A0A1A5YDR7_9BACL</name>
<keyword evidence="6" id="KW-1185">Reference proteome</keyword>
<evidence type="ECO:0000313" key="6">
    <source>
        <dbReference type="Proteomes" id="UP000092024"/>
    </source>
</evidence>
<dbReference type="Pfam" id="PF00535">
    <property type="entry name" value="Glycos_transf_2"/>
    <property type="match status" value="1"/>
</dbReference>
<dbReference type="AlphaFoldDB" id="A0A1A5YDR7"/>
<proteinExistence type="inferred from homology"/>
<evidence type="ECO:0000256" key="1">
    <source>
        <dbReference type="ARBA" id="ARBA00006739"/>
    </source>
</evidence>
<protein>
    <recommendedName>
        <fullName evidence="4">Glycosyltransferase 2-like domain-containing protein</fullName>
    </recommendedName>
</protein>
<dbReference type="CDD" id="cd00761">
    <property type="entry name" value="Glyco_tranf_GTA_type"/>
    <property type="match status" value="1"/>
</dbReference>
<keyword evidence="2" id="KW-0328">Glycosyltransferase</keyword>
<accession>A0A1A5YDR7</accession>
<dbReference type="EMBL" id="LYPA01000071">
    <property type="protein sequence ID" value="OBR63540.1"/>
    <property type="molecule type" value="Genomic_DNA"/>
</dbReference>
<sequence>MCKVSVIVPVYNGEQYINECMQSILSQTLADIEIICINDGSVDGTADILDTCAEKDSRVRVVHKGNSGYGHSVNIGFDLAKGQYVGVVEADDYIDKEMYLHLYEEAKIKDADFVKADFHMFYGDGTSRKFVFRPLFERESDKDMYNRVVNYEEDIRVLNNYVVTWAGIYKRDFIKQNHIYHNETPGAAYQDNGFWYQVMLHSKKALFINKPYYFVRRDNDSSSIYNPQKIFCTNDEYEFIRSFIRSQKRNVEILLQFQWGNLFRIHENDMMRISGEFHKMFAERFRNEFLTAIEKREFAADQLSQAEQIRLNLLLGNCDSYIEKYFSFGSHSLQRIEQANHIAIYGGKWNGKRVLSILRNHGYLDKLLGIVVSNLEGKDEVIDRIFLKEIQGIDYETDTLFILAAQEKHQDDMIRQLKERGYYKWIKTQDISL</sequence>
<evidence type="ECO:0000313" key="5">
    <source>
        <dbReference type="EMBL" id="OBR63540.1"/>
    </source>
</evidence>
<dbReference type="InterPro" id="IPR001173">
    <property type="entry name" value="Glyco_trans_2-like"/>
</dbReference>
<evidence type="ECO:0000259" key="4">
    <source>
        <dbReference type="Pfam" id="PF00535"/>
    </source>
</evidence>